<dbReference type="InterPro" id="IPR036397">
    <property type="entry name" value="RNaseH_sf"/>
</dbReference>
<dbReference type="SMART" id="SM00474">
    <property type="entry name" value="35EXOc"/>
    <property type="match status" value="1"/>
</dbReference>
<protein>
    <recommendedName>
        <fullName evidence="6">DNA-directed DNA polymerase family A palm domain-containing protein</fullName>
    </recommendedName>
</protein>
<dbReference type="GO" id="GO:0003887">
    <property type="term" value="F:DNA-directed DNA polymerase activity"/>
    <property type="evidence" value="ECO:0007669"/>
    <property type="project" value="InterPro"/>
</dbReference>
<dbReference type="Gene3D" id="3.30.420.10">
    <property type="entry name" value="Ribonuclease H-like superfamily/Ribonuclease H"/>
    <property type="match status" value="1"/>
</dbReference>
<evidence type="ECO:0000259" key="3">
    <source>
        <dbReference type="SMART" id="SM00482"/>
    </source>
</evidence>
<dbReference type="SUPFAM" id="SSF52141">
    <property type="entry name" value="Uracil-DNA glycosylase-like"/>
    <property type="match status" value="1"/>
</dbReference>
<feature type="domain" description="DNA-directed DNA polymerase family A palm" evidence="3">
    <location>
        <begin position="695"/>
        <end position="912"/>
    </location>
</feature>
<dbReference type="Pfam" id="PF00476">
    <property type="entry name" value="DNA_pol_A"/>
    <property type="match status" value="1"/>
</dbReference>
<dbReference type="GO" id="GO:0003677">
    <property type="term" value="F:DNA binding"/>
    <property type="evidence" value="ECO:0007669"/>
    <property type="project" value="InterPro"/>
</dbReference>
<dbReference type="InterPro" id="IPR012337">
    <property type="entry name" value="RNaseH-like_sf"/>
</dbReference>
<dbReference type="GO" id="GO:0006261">
    <property type="term" value="P:DNA-templated DNA replication"/>
    <property type="evidence" value="ECO:0007669"/>
    <property type="project" value="InterPro"/>
</dbReference>
<dbReference type="Pfam" id="PF03167">
    <property type="entry name" value="UDG"/>
    <property type="match status" value="1"/>
</dbReference>
<dbReference type="InterPro" id="IPR043502">
    <property type="entry name" value="DNA/RNA_pol_sf"/>
</dbReference>
<feature type="domain" description="Uracil-DNA glycosylase-like" evidence="4">
    <location>
        <begin position="76"/>
        <end position="246"/>
    </location>
</feature>
<dbReference type="PANTHER" id="PTHR10133">
    <property type="entry name" value="DNA POLYMERASE I"/>
    <property type="match status" value="1"/>
</dbReference>
<dbReference type="PANTHER" id="PTHR10133:SF27">
    <property type="entry name" value="DNA POLYMERASE NU"/>
    <property type="match status" value="1"/>
</dbReference>
<dbReference type="Gene3D" id="1.10.150.20">
    <property type="entry name" value="5' to 3' exonuclease, C-terminal subdomain"/>
    <property type="match status" value="1"/>
</dbReference>
<dbReference type="EMBL" id="LAZR01000342">
    <property type="protein sequence ID" value="KKN73552.1"/>
    <property type="molecule type" value="Genomic_DNA"/>
</dbReference>
<dbReference type="AlphaFoldDB" id="A0A0F9TFE2"/>
<proteinExistence type="predicted"/>
<dbReference type="InterPro" id="IPR036895">
    <property type="entry name" value="Uracil-DNA_glycosylase-like_sf"/>
</dbReference>
<evidence type="ECO:0008006" key="6">
    <source>
        <dbReference type="Google" id="ProtNLM"/>
    </source>
</evidence>
<dbReference type="SUPFAM" id="SSF56672">
    <property type="entry name" value="DNA/RNA polymerases"/>
    <property type="match status" value="1"/>
</dbReference>
<dbReference type="Gene3D" id="3.40.470.10">
    <property type="entry name" value="Uracil-DNA glycosylase-like domain"/>
    <property type="match status" value="1"/>
</dbReference>
<dbReference type="Gene3D" id="3.30.70.370">
    <property type="match status" value="1"/>
</dbReference>
<dbReference type="Pfam" id="PF01612">
    <property type="entry name" value="DNA_pol_A_exo1"/>
    <property type="match status" value="1"/>
</dbReference>
<comment type="caution">
    <text evidence="5">The sequence shown here is derived from an EMBL/GenBank/DDBJ whole genome shotgun (WGS) entry which is preliminary data.</text>
</comment>
<dbReference type="InterPro" id="IPR002562">
    <property type="entry name" value="3'-5'_exonuclease_dom"/>
</dbReference>
<dbReference type="InterPro" id="IPR001098">
    <property type="entry name" value="DNA-dir_DNA_pol_A_palm_dom"/>
</dbReference>
<dbReference type="GO" id="GO:0006302">
    <property type="term" value="P:double-strand break repair"/>
    <property type="evidence" value="ECO:0007669"/>
    <property type="project" value="TreeGrafter"/>
</dbReference>
<evidence type="ECO:0000313" key="5">
    <source>
        <dbReference type="EMBL" id="KKN73552.1"/>
    </source>
</evidence>
<reference evidence="5" key="1">
    <citation type="journal article" date="2015" name="Nature">
        <title>Complex archaea that bridge the gap between prokaryotes and eukaryotes.</title>
        <authorList>
            <person name="Spang A."/>
            <person name="Saw J.H."/>
            <person name="Jorgensen S.L."/>
            <person name="Zaremba-Niedzwiedzka K."/>
            <person name="Martijn J."/>
            <person name="Lind A.E."/>
            <person name="van Eijk R."/>
            <person name="Schleper C."/>
            <person name="Guy L."/>
            <person name="Ettema T.J."/>
        </authorList>
    </citation>
    <scope>NUCLEOTIDE SEQUENCE</scope>
</reference>
<dbReference type="SMART" id="SM00987">
    <property type="entry name" value="UreE_C"/>
    <property type="match status" value="1"/>
</dbReference>
<feature type="domain" description="3'-5' exonuclease" evidence="2">
    <location>
        <begin position="268"/>
        <end position="463"/>
    </location>
</feature>
<dbReference type="GO" id="GO:0008408">
    <property type="term" value="F:3'-5' exonuclease activity"/>
    <property type="evidence" value="ECO:0007669"/>
    <property type="project" value="InterPro"/>
</dbReference>
<dbReference type="PRINTS" id="PR00868">
    <property type="entry name" value="DNAPOLI"/>
</dbReference>
<dbReference type="SUPFAM" id="SSF53098">
    <property type="entry name" value="Ribonuclease H-like"/>
    <property type="match status" value="1"/>
</dbReference>
<gene>
    <name evidence="5" type="ORF">LCGC14_0400040</name>
</gene>
<evidence type="ECO:0000259" key="2">
    <source>
        <dbReference type="SMART" id="SM00474"/>
    </source>
</evidence>
<dbReference type="InterPro" id="IPR002298">
    <property type="entry name" value="DNA_polymerase_A"/>
</dbReference>
<dbReference type="InterPro" id="IPR005122">
    <property type="entry name" value="Uracil-DNA_glycosylase-like"/>
</dbReference>
<keyword evidence="1" id="KW-0235">DNA replication</keyword>
<name>A0A0F9TFE2_9ZZZZ</name>
<accession>A0A0F9TFE2</accession>
<dbReference type="SMART" id="SM00482">
    <property type="entry name" value="POLAc"/>
    <property type="match status" value="1"/>
</dbReference>
<evidence type="ECO:0000259" key="4">
    <source>
        <dbReference type="SMART" id="SM00986"/>
    </source>
</evidence>
<organism evidence="5">
    <name type="scientific">marine sediment metagenome</name>
    <dbReference type="NCBI Taxonomy" id="412755"/>
    <lineage>
        <taxon>unclassified sequences</taxon>
        <taxon>metagenomes</taxon>
        <taxon>ecological metagenomes</taxon>
    </lineage>
</organism>
<dbReference type="SMART" id="SM00986">
    <property type="entry name" value="UDG"/>
    <property type="match status" value="1"/>
</dbReference>
<sequence length="977" mass="110876">MQIEEFEFTRAEELFPPTLTWEISAQLQGIDVSELLTRASRGSVTLNVIDLKGKGGKPDVRRDVTTIPGHIWGGYPGEPRHADVMIIGKRPGDDEMASGRNLQGNSGIELARVFRKCGLPYQSFWVTNIVQFLPPDGGKNLKAHHRQDCATLLAQELQAVRPKYILLLGSDAVKFLFGRKATMTSLRGAVLNFKYDEVGVLPTRDYGNDLDVITTEFSKAQVMVTTHTAAILREPSLVPGFEKDIELFADLIHGRRGTQPPIDQVNNYQYIRDAETLNALVDRLIAENYTSISIDCEWGGTKFTSGYLRTIQFSWAAGQAAVVILRDCEHGRTPVFKPAIINAIEAIRRLIDRPGVKLWGQNMRSDALWLEDFGLPVMKRFAFDTMLADHVINESWEHGLLALTVRYTNMGRYDFELQSWLKLNPQPKDAGYANIPDAILHPYSAADADAVFRITPVLVDILGRSENADIAWLFYQIVMPASHPIHEMERTGMLVDPERMVDLLWKYDAKKKEILKELRAKINWPEFNPRSWPQKQTLLFGPKQDGMLGMTPIKTTEKPSREWSEVMKLPTEERERLNAATDSETLNLLWIDAPDDFTKAVILKLEHFQTIDQITKNFLRLPKGYTETDELNVAFDRDIYVSGLLGHIDDDGRIRTTISQLKETGRYSSSRPNLQNISKRQEPRYREIMGEAIPTIRSCFVHSPGHVLVEADYKSAEIVTLAYLSNDPQLIEDALGPVKLHAKVAVDLLGAPCSYEEVAKKFEHLYVGAKNINFGIPYQRGARAIARQVNRETKGKANMTGDEAQGIINNWYARYARVRSLVDRCKRGVQRKPHWIPNPWGRRRRFYVSPSQSVMAAQEREAVNFPIQSTVAEALSKALFNLYQYRRLHPAYNFKILLAIHDAILFDVPVEILDEFIDSVLPLCMVHGVEIPSCAFYGSPTFKLDIDTDITLRWGEQPQREHLEVRGVPERFLPKVG</sequence>
<evidence type="ECO:0000256" key="1">
    <source>
        <dbReference type="ARBA" id="ARBA00022705"/>
    </source>
</evidence>